<reference evidence="4" key="1">
    <citation type="journal article" date="2019" name="Int. J. Syst. Evol. Microbiol.">
        <title>The Global Catalogue of Microorganisms (GCM) 10K type strain sequencing project: providing services to taxonomists for standard genome sequencing and annotation.</title>
        <authorList>
            <consortium name="The Broad Institute Genomics Platform"/>
            <consortium name="The Broad Institute Genome Sequencing Center for Infectious Disease"/>
            <person name="Wu L."/>
            <person name="Ma J."/>
        </authorList>
    </citation>
    <scope>NUCLEOTIDE SEQUENCE [LARGE SCALE GENOMIC DNA]</scope>
    <source>
        <strain evidence="4">JCM 16545</strain>
    </source>
</reference>
<dbReference type="InterPro" id="IPR050343">
    <property type="entry name" value="RsuA_PseudoU_synthase"/>
</dbReference>
<dbReference type="InterPro" id="IPR042092">
    <property type="entry name" value="PsdUridine_s_RsuA/RluB/E/F_cat"/>
</dbReference>
<dbReference type="NCBIfam" id="TIGR00093">
    <property type="entry name" value="pseudouridine synthase"/>
    <property type="match status" value="1"/>
</dbReference>
<dbReference type="InterPro" id="IPR020094">
    <property type="entry name" value="TruA/RsuA/RluB/E/F_N"/>
</dbReference>
<evidence type="ECO:0000313" key="3">
    <source>
        <dbReference type="EMBL" id="MFD2275629.1"/>
    </source>
</evidence>
<dbReference type="InterPro" id="IPR000748">
    <property type="entry name" value="PsdUridine_synth_RsuA/RluB/E/F"/>
</dbReference>
<dbReference type="Pfam" id="PF00849">
    <property type="entry name" value="PseudoU_synth_2"/>
    <property type="match status" value="1"/>
</dbReference>
<dbReference type="Proteomes" id="UP001597297">
    <property type="component" value="Unassembled WGS sequence"/>
</dbReference>
<dbReference type="PANTHER" id="PTHR47683:SF2">
    <property type="entry name" value="RNA-BINDING S4 DOMAIN-CONTAINING PROTEIN"/>
    <property type="match status" value="1"/>
</dbReference>
<keyword evidence="4" id="KW-1185">Reference proteome</keyword>
<dbReference type="RefSeq" id="WP_377094770.1">
    <property type="nucleotide sequence ID" value="NZ_JBHSJM010000001.1"/>
</dbReference>
<dbReference type="EMBL" id="JBHUJC010000011">
    <property type="protein sequence ID" value="MFD2275629.1"/>
    <property type="molecule type" value="Genomic_DNA"/>
</dbReference>
<name>A0ABW5E0R5_9BACT</name>
<comment type="caution">
    <text evidence="3">The sequence shown here is derived from an EMBL/GenBank/DDBJ whole genome shotgun (WGS) entry which is preliminary data.</text>
</comment>
<keyword evidence="1" id="KW-0413">Isomerase</keyword>
<dbReference type="SUPFAM" id="SSF55120">
    <property type="entry name" value="Pseudouridine synthase"/>
    <property type="match status" value="1"/>
</dbReference>
<dbReference type="Gene3D" id="3.30.70.580">
    <property type="entry name" value="Pseudouridine synthase I, catalytic domain, N-terminal subdomain"/>
    <property type="match status" value="1"/>
</dbReference>
<evidence type="ECO:0000259" key="2">
    <source>
        <dbReference type="Pfam" id="PF00849"/>
    </source>
</evidence>
<organism evidence="3 4">
    <name type="scientific">Rubritalea spongiae</name>
    <dbReference type="NCBI Taxonomy" id="430797"/>
    <lineage>
        <taxon>Bacteria</taxon>
        <taxon>Pseudomonadati</taxon>
        <taxon>Verrucomicrobiota</taxon>
        <taxon>Verrucomicrobiia</taxon>
        <taxon>Verrucomicrobiales</taxon>
        <taxon>Rubritaleaceae</taxon>
        <taxon>Rubritalea</taxon>
    </lineage>
</organism>
<evidence type="ECO:0000313" key="4">
    <source>
        <dbReference type="Proteomes" id="UP001597297"/>
    </source>
</evidence>
<proteinExistence type="predicted"/>
<dbReference type="PANTHER" id="PTHR47683">
    <property type="entry name" value="PSEUDOURIDINE SYNTHASE FAMILY PROTEIN-RELATED"/>
    <property type="match status" value="1"/>
</dbReference>
<accession>A0ABW5E0R5</accession>
<feature type="domain" description="Pseudouridine synthase RsuA/RluA-like" evidence="2">
    <location>
        <begin position="2"/>
        <end position="150"/>
    </location>
</feature>
<dbReference type="InterPro" id="IPR006145">
    <property type="entry name" value="PsdUridine_synth_RsuA/RluA"/>
</dbReference>
<dbReference type="InterPro" id="IPR020103">
    <property type="entry name" value="PsdUridine_synth_cat_dom_sf"/>
</dbReference>
<sequence>MVILLNKPYGVLSQFNKNPDFPNQRVLGELNLPPELHPVGRLDMDSEGMLLLTDDKQLETDLLNPDKGHKRTYLVQVDGVPSEEAVHRLRSGGLEIKGHVTKKCRVELLSEHPRLVERIPAVDVAAAKRSSWLRMELSEGRNRQVRRMTAKVGNPTLRLVREKIGVLKMEGLELGEWRVLSEQEVEKLWMK</sequence>
<protein>
    <submittedName>
        <fullName evidence="3">Pseudouridine synthase</fullName>
    </submittedName>
</protein>
<evidence type="ECO:0000256" key="1">
    <source>
        <dbReference type="ARBA" id="ARBA00023235"/>
    </source>
</evidence>
<dbReference type="Gene3D" id="3.30.70.1560">
    <property type="entry name" value="Alpha-L RNA-binding motif"/>
    <property type="match status" value="1"/>
</dbReference>
<gene>
    <name evidence="3" type="ORF">ACFSQZ_04030</name>
</gene>